<evidence type="ECO:0000259" key="4">
    <source>
        <dbReference type="PROSITE" id="PS50887"/>
    </source>
</evidence>
<comment type="catalytic activity">
    <reaction evidence="2">
        <text>2 GTP = 3',3'-c-di-GMP + 2 diphosphate</text>
        <dbReference type="Rhea" id="RHEA:24898"/>
        <dbReference type="ChEBI" id="CHEBI:33019"/>
        <dbReference type="ChEBI" id="CHEBI:37565"/>
        <dbReference type="ChEBI" id="CHEBI:58805"/>
        <dbReference type="EC" id="2.7.7.65"/>
    </reaction>
</comment>
<dbReference type="Pfam" id="PF00990">
    <property type="entry name" value="GGDEF"/>
    <property type="match status" value="1"/>
</dbReference>
<feature type="domain" description="GGDEF" evidence="4">
    <location>
        <begin position="233"/>
        <end position="358"/>
    </location>
</feature>
<dbReference type="GO" id="GO:0043709">
    <property type="term" value="P:cell adhesion involved in single-species biofilm formation"/>
    <property type="evidence" value="ECO:0007669"/>
    <property type="project" value="TreeGrafter"/>
</dbReference>
<keyword evidence="3" id="KW-0812">Transmembrane</keyword>
<dbReference type="GO" id="GO:0052621">
    <property type="term" value="F:diguanylate cyclase activity"/>
    <property type="evidence" value="ECO:0007669"/>
    <property type="project" value="UniProtKB-EC"/>
</dbReference>
<feature type="transmembrane region" description="Helical" evidence="3">
    <location>
        <begin position="60"/>
        <end position="81"/>
    </location>
</feature>
<dbReference type="Proteomes" id="UP000032748">
    <property type="component" value="Chromosome"/>
</dbReference>
<dbReference type="PANTHER" id="PTHR45138">
    <property type="entry name" value="REGULATORY COMPONENTS OF SENSORY TRANSDUCTION SYSTEM"/>
    <property type="match status" value="1"/>
</dbReference>
<dbReference type="AlphaFoldDB" id="A0A0D5XXY0"/>
<feature type="transmembrane region" description="Helical" evidence="3">
    <location>
        <begin position="117"/>
        <end position="134"/>
    </location>
</feature>
<keyword evidence="3" id="KW-0472">Membrane</keyword>
<dbReference type="NCBIfam" id="TIGR00254">
    <property type="entry name" value="GGDEF"/>
    <property type="match status" value="1"/>
</dbReference>
<dbReference type="KEGG" id="pcz:PCL1606_24900"/>
<evidence type="ECO:0000313" key="5">
    <source>
        <dbReference type="EMBL" id="AKA23943.1"/>
    </source>
</evidence>
<dbReference type="EMBL" id="CP011110">
    <property type="protein sequence ID" value="AKA23943.1"/>
    <property type="molecule type" value="Genomic_DNA"/>
</dbReference>
<keyword evidence="3" id="KW-1133">Transmembrane helix</keyword>
<evidence type="ECO:0000256" key="2">
    <source>
        <dbReference type="ARBA" id="ARBA00034247"/>
    </source>
</evidence>
<name>A0A0D5XXY0_9PSED</name>
<dbReference type="InterPro" id="IPR000160">
    <property type="entry name" value="GGDEF_dom"/>
</dbReference>
<dbReference type="GO" id="GO:0005886">
    <property type="term" value="C:plasma membrane"/>
    <property type="evidence" value="ECO:0007669"/>
    <property type="project" value="TreeGrafter"/>
</dbReference>
<dbReference type="OrthoDB" id="9812260at2"/>
<feature type="transmembrane region" description="Helical" evidence="3">
    <location>
        <begin position="33"/>
        <end position="54"/>
    </location>
</feature>
<dbReference type="SMART" id="SM00267">
    <property type="entry name" value="GGDEF"/>
    <property type="match status" value="1"/>
</dbReference>
<accession>A0A0D5XXY0</accession>
<evidence type="ECO:0000313" key="6">
    <source>
        <dbReference type="Proteomes" id="UP000032748"/>
    </source>
</evidence>
<dbReference type="GO" id="GO:1902201">
    <property type="term" value="P:negative regulation of bacterial-type flagellum-dependent cell motility"/>
    <property type="evidence" value="ECO:0007669"/>
    <property type="project" value="TreeGrafter"/>
</dbReference>
<organism evidence="5 6">
    <name type="scientific">Pseudomonas chlororaphis</name>
    <dbReference type="NCBI Taxonomy" id="587753"/>
    <lineage>
        <taxon>Bacteria</taxon>
        <taxon>Pseudomonadati</taxon>
        <taxon>Pseudomonadota</taxon>
        <taxon>Gammaproteobacteria</taxon>
        <taxon>Pseudomonadales</taxon>
        <taxon>Pseudomonadaceae</taxon>
        <taxon>Pseudomonas</taxon>
    </lineage>
</organism>
<feature type="transmembrane region" description="Helical" evidence="3">
    <location>
        <begin position="88"/>
        <end position="105"/>
    </location>
</feature>
<dbReference type="InterPro" id="IPR043128">
    <property type="entry name" value="Rev_trsase/Diguanyl_cyclase"/>
</dbReference>
<gene>
    <name evidence="5" type="ORF">PCL1606_24900</name>
</gene>
<feature type="transmembrane region" description="Helical" evidence="3">
    <location>
        <begin position="139"/>
        <end position="161"/>
    </location>
</feature>
<dbReference type="PATRIC" id="fig|587753.10.peg.2486"/>
<evidence type="ECO:0000256" key="3">
    <source>
        <dbReference type="SAM" id="Phobius"/>
    </source>
</evidence>
<evidence type="ECO:0000256" key="1">
    <source>
        <dbReference type="ARBA" id="ARBA00012528"/>
    </source>
</evidence>
<sequence>MLKTLEAQLLKQATPPALKAEFAQYDFERLHRFCVLIYVASICIWLLFNLIVSFPGKQGFTLYSMAFLAALSINAVVLAFIRQARHFQWLNLVFVLLIGIGIRLMIEGLPLELRPDWLLLGASSILYSASVLPLRRWSFFATIALTWVILDPFVMTGISVLELRGTMLLVYALFLTALTLYSFIKLRQAKLHTYIMSKLLLEQAYNDTLTGIPNRRSFMARANERLHARPREPDHYLAMIDVDNFKKVNDLYGHDSGDEVLKRVAADIREVMAGFDYARLGGEEFAIYLAGVRRDDVQALADRLCRVIREAATPHPVTVSIGLARVGDSDSLNQALVKADRALYHSKHSGKDRYTFDE</sequence>
<dbReference type="PROSITE" id="PS50887">
    <property type="entry name" value="GGDEF"/>
    <property type="match status" value="1"/>
</dbReference>
<dbReference type="InterPro" id="IPR029787">
    <property type="entry name" value="Nucleotide_cyclase"/>
</dbReference>
<dbReference type="EC" id="2.7.7.65" evidence="1"/>
<dbReference type="CDD" id="cd01949">
    <property type="entry name" value="GGDEF"/>
    <property type="match status" value="1"/>
</dbReference>
<dbReference type="RefSeq" id="WP_045882506.1">
    <property type="nucleotide sequence ID" value="NZ_CP011110.1"/>
</dbReference>
<feature type="transmembrane region" description="Helical" evidence="3">
    <location>
        <begin position="167"/>
        <end position="184"/>
    </location>
</feature>
<dbReference type="InterPro" id="IPR050469">
    <property type="entry name" value="Diguanylate_Cyclase"/>
</dbReference>
<dbReference type="PANTHER" id="PTHR45138:SF9">
    <property type="entry name" value="DIGUANYLATE CYCLASE DGCM-RELATED"/>
    <property type="match status" value="1"/>
</dbReference>
<proteinExistence type="predicted"/>
<dbReference type="SUPFAM" id="SSF55073">
    <property type="entry name" value="Nucleotide cyclase"/>
    <property type="match status" value="1"/>
</dbReference>
<reference evidence="5 6" key="1">
    <citation type="journal article" date="2015" name="Mol. Plant Microbe Interact.">
        <title>Comparative Genomic Analysis of Pseudomonas chlororaphis PCL1606 Reveals New Insight into Antifungal Compounds Involved in Biocontrol.</title>
        <authorList>
            <person name="Calderon C.E."/>
            <person name="Ramos C."/>
            <person name="de Vicente A."/>
            <person name="Cazorla F.M."/>
        </authorList>
    </citation>
    <scope>NUCLEOTIDE SEQUENCE [LARGE SCALE GENOMIC DNA]</scope>
    <source>
        <strain evidence="5 6">PCL1606</strain>
    </source>
</reference>
<dbReference type="Gene3D" id="3.30.70.270">
    <property type="match status" value="1"/>
</dbReference>
<protein>
    <recommendedName>
        <fullName evidence="1">diguanylate cyclase</fullName>
        <ecNumber evidence="1">2.7.7.65</ecNumber>
    </recommendedName>
</protein>